<dbReference type="Gene3D" id="3.40.50.720">
    <property type="entry name" value="NAD(P)-binding Rossmann-like Domain"/>
    <property type="match status" value="2"/>
</dbReference>
<accession>B8HPN8</accession>
<evidence type="ECO:0000259" key="2">
    <source>
        <dbReference type="Pfam" id="PF13460"/>
    </source>
</evidence>
<organism evidence="3">
    <name type="scientific">Cyanothece sp. (strain PCC 7425 / ATCC 29141)</name>
    <dbReference type="NCBI Taxonomy" id="395961"/>
    <lineage>
        <taxon>Bacteria</taxon>
        <taxon>Bacillati</taxon>
        <taxon>Cyanobacteriota</taxon>
        <taxon>Cyanophyceae</taxon>
        <taxon>Gomontiellales</taxon>
        <taxon>Cyanothecaceae</taxon>
        <taxon>Cyanothece</taxon>
    </lineage>
</organism>
<dbReference type="HOGENOM" id="CLU_029746_1_1_3"/>
<dbReference type="OrthoDB" id="442188at2"/>
<dbReference type="InterPro" id="IPR016040">
    <property type="entry name" value="NAD(P)-bd_dom"/>
</dbReference>
<reference evidence="3" key="1">
    <citation type="submission" date="2009-01" db="EMBL/GenBank/DDBJ databases">
        <title>Complete sequence of chromosome Cyanothece sp. PCC 7425.</title>
        <authorList>
            <consortium name="US DOE Joint Genome Institute"/>
            <person name="Lucas S."/>
            <person name="Copeland A."/>
            <person name="Lapidus A."/>
            <person name="Glavina del Rio T."/>
            <person name="Dalin E."/>
            <person name="Tice H."/>
            <person name="Bruce D."/>
            <person name="Goodwin L."/>
            <person name="Pitluck S."/>
            <person name="Sims D."/>
            <person name="Meineke L."/>
            <person name="Brettin T."/>
            <person name="Detter J.C."/>
            <person name="Han C."/>
            <person name="Larimer F."/>
            <person name="Land M."/>
            <person name="Hauser L."/>
            <person name="Kyrpides N."/>
            <person name="Ovchinnikova G."/>
            <person name="Liberton M."/>
            <person name="Stoeckel J."/>
            <person name="Banerjee A."/>
            <person name="Singh A."/>
            <person name="Page L."/>
            <person name="Sato H."/>
            <person name="Zhao L."/>
            <person name="Sherman L."/>
            <person name="Pakrasi H."/>
            <person name="Richardson P."/>
        </authorList>
    </citation>
    <scope>NUCLEOTIDE SEQUENCE</scope>
    <source>
        <strain evidence="3">PCC 7425</strain>
    </source>
</reference>
<dbReference type="STRING" id="395961.Cyan7425_1529"/>
<feature type="domain" description="NADH:ubiquinone oxidoreductase intermediate-associated protein 30" evidence="1">
    <location>
        <begin position="191"/>
        <end position="357"/>
    </location>
</feature>
<dbReference type="KEGG" id="cyn:Cyan7425_1529"/>
<dbReference type="InterPro" id="IPR036291">
    <property type="entry name" value="NAD(P)-bd_dom_sf"/>
</dbReference>
<keyword evidence="3" id="KW-0830">Ubiquinone</keyword>
<dbReference type="Pfam" id="PF13460">
    <property type="entry name" value="NAD_binding_10"/>
    <property type="match status" value="2"/>
</dbReference>
<evidence type="ECO:0000313" key="3">
    <source>
        <dbReference type="EMBL" id="ACL43899.1"/>
    </source>
</evidence>
<dbReference type="SUPFAM" id="SSF51735">
    <property type="entry name" value="NAD(P)-binding Rossmann-fold domains"/>
    <property type="match status" value="1"/>
</dbReference>
<dbReference type="InterPro" id="IPR008979">
    <property type="entry name" value="Galactose-bd-like_sf"/>
</dbReference>
<proteinExistence type="predicted"/>
<dbReference type="EMBL" id="CP001344">
    <property type="protein sequence ID" value="ACL43899.1"/>
    <property type="molecule type" value="Genomic_DNA"/>
</dbReference>
<dbReference type="AlphaFoldDB" id="B8HPN8"/>
<feature type="domain" description="NAD(P)-binding" evidence="2">
    <location>
        <begin position="360"/>
        <end position="466"/>
    </location>
</feature>
<dbReference type="Pfam" id="PF08547">
    <property type="entry name" value="CIA30"/>
    <property type="match status" value="1"/>
</dbReference>
<protein>
    <submittedName>
        <fullName evidence="3">NADH:ubiquinone oxidoreductase complex I intermediate-associated protein 30</fullName>
    </submittedName>
</protein>
<evidence type="ECO:0000259" key="1">
    <source>
        <dbReference type="Pfam" id="PF08547"/>
    </source>
</evidence>
<feature type="domain" description="NAD(P)-binding" evidence="2">
    <location>
        <begin position="61"/>
        <end position="137"/>
    </location>
</feature>
<dbReference type="eggNOG" id="COG0702">
    <property type="taxonomic scope" value="Bacteria"/>
</dbReference>
<sequence>MPEQTSSSWDAGRFVRTLAFFETIPLVGSFSWVRESLERLFPQSSPQPERAETGKIILVVGATGGVGRRVVQRLRSQGYAVRALVRNPSTAQQIPSEGVQLFPGDVTRPETLTADLMEGVVGVISCLGPRVQPVEGDTPDRAKYYQGVKFYQPEVVGDTPEAVEYRGVQNLLAMAKPHLAALPTYGEKMIFDFRSSDSPALQVWGALDDVVMGGVSESTLEWHNGAAAFQGNVSTANSGGFASLRTRNLTPALDLTGYEGIDLRLRGDGQRYKFFLRSDDRWDGVGYAHSFDTVPDLWMTVSIPFNQLVPVFRARTMNDAPGLDLSRICSLQLMLSKFEYDGKLNPRFRAGRFQLQIESIKAYSSKLPPRWIMVSSAGVTRPDRPGLNLEEEPPAVKLNQQLGGILTWKLRAEDLVRQSGLPYTIIRPCALTEEPGQQRLRFDQGDNLKGKVSREDIAELCVQALKLPQAHNCTFEVAEGEGSCEPGDWPCLFDQLQPDH</sequence>
<dbReference type="PANTHER" id="PTHR15020">
    <property type="entry name" value="FLAVIN REDUCTASE-RELATED"/>
    <property type="match status" value="1"/>
</dbReference>
<dbReference type="InterPro" id="IPR013857">
    <property type="entry name" value="NADH-UbQ_OxRdtase-assoc_prot30"/>
</dbReference>
<dbReference type="PANTHER" id="PTHR15020:SF50">
    <property type="entry name" value="UPF0659 PROTEIN YMR090W"/>
    <property type="match status" value="1"/>
</dbReference>
<name>B8HPN8_CYAP4</name>
<gene>
    <name evidence="3" type="ordered locus">Cyan7425_1529</name>
</gene>
<dbReference type="SUPFAM" id="SSF49785">
    <property type="entry name" value="Galactose-binding domain-like"/>
    <property type="match status" value="1"/>
</dbReference>